<proteinExistence type="inferred from homology"/>
<name>A0AA88XPH2_PINIB</name>
<evidence type="ECO:0000313" key="2">
    <source>
        <dbReference type="EMBL" id="KAK3089273.1"/>
    </source>
</evidence>
<dbReference type="InterPro" id="IPR005334">
    <property type="entry name" value="Tctex-1-like"/>
</dbReference>
<accession>A0AA88XPH2</accession>
<dbReference type="Pfam" id="PF03645">
    <property type="entry name" value="Tctex-1"/>
    <property type="match status" value="1"/>
</dbReference>
<dbReference type="AlphaFoldDB" id="A0AA88XPH2"/>
<reference evidence="2" key="1">
    <citation type="submission" date="2019-08" db="EMBL/GenBank/DDBJ databases">
        <title>The improved chromosome-level genome for the pearl oyster Pinctada fucata martensii using PacBio sequencing and Hi-C.</title>
        <authorList>
            <person name="Zheng Z."/>
        </authorList>
    </citation>
    <scope>NUCLEOTIDE SEQUENCE</scope>
    <source>
        <strain evidence="2">ZZ-2019</strain>
        <tissue evidence="2">Adductor muscle</tissue>
    </source>
</reference>
<comment type="caution">
    <text evidence="2">The sequence shown here is derived from an EMBL/GenBank/DDBJ whole genome shotgun (WGS) entry which is preliminary data.</text>
</comment>
<dbReference type="CDD" id="cd21458">
    <property type="entry name" value="DLC-like_TCTEX1D1"/>
    <property type="match status" value="1"/>
</dbReference>
<dbReference type="GO" id="GO:0005737">
    <property type="term" value="C:cytoplasm"/>
    <property type="evidence" value="ECO:0007669"/>
    <property type="project" value="TreeGrafter"/>
</dbReference>
<organism evidence="2 3">
    <name type="scientific">Pinctada imbricata</name>
    <name type="common">Atlantic pearl-oyster</name>
    <name type="synonym">Pinctada martensii</name>
    <dbReference type="NCBI Taxonomy" id="66713"/>
    <lineage>
        <taxon>Eukaryota</taxon>
        <taxon>Metazoa</taxon>
        <taxon>Spiralia</taxon>
        <taxon>Lophotrochozoa</taxon>
        <taxon>Mollusca</taxon>
        <taxon>Bivalvia</taxon>
        <taxon>Autobranchia</taxon>
        <taxon>Pteriomorphia</taxon>
        <taxon>Pterioida</taxon>
        <taxon>Pterioidea</taxon>
        <taxon>Pteriidae</taxon>
        <taxon>Pinctada</taxon>
    </lineage>
</organism>
<evidence type="ECO:0000256" key="1">
    <source>
        <dbReference type="ARBA" id="ARBA00005361"/>
    </source>
</evidence>
<dbReference type="InterPro" id="IPR038586">
    <property type="entry name" value="Tctex-1-like_sf"/>
</dbReference>
<dbReference type="GO" id="GO:0045505">
    <property type="term" value="F:dynein intermediate chain binding"/>
    <property type="evidence" value="ECO:0007669"/>
    <property type="project" value="TreeGrafter"/>
</dbReference>
<dbReference type="GO" id="GO:0007018">
    <property type="term" value="P:microtubule-based movement"/>
    <property type="evidence" value="ECO:0007669"/>
    <property type="project" value="TreeGrafter"/>
</dbReference>
<evidence type="ECO:0000313" key="3">
    <source>
        <dbReference type="Proteomes" id="UP001186944"/>
    </source>
</evidence>
<dbReference type="Gene3D" id="3.30.1140.40">
    <property type="entry name" value="Tctex-1"/>
    <property type="match status" value="1"/>
</dbReference>
<dbReference type="Proteomes" id="UP001186944">
    <property type="component" value="Unassembled WGS sequence"/>
</dbReference>
<dbReference type="EMBL" id="VSWD01000010">
    <property type="protein sequence ID" value="KAK3089273.1"/>
    <property type="molecule type" value="Genomic_DNA"/>
</dbReference>
<dbReference type="GO" id="GO:0005868">
    <property type="term" value="C:cytoplasmic dynein complex"/>
    <property type="evidence" value="ECO:0007669"/>
    <property type="project" value="TreeGrafter"/>
</dbReference>
<gene>
    <name evidence="2" type="ORF">FSP39_002262</name>
</gene>
<comment type="similarity">
    <text evidence="1">Belongs to the dynein light chain Tctex-type family.</text>
</comment>
<sequence length="179" mass="20459">MADRDLAKEKAARLLKKQGSVSSLASSDINKVHKVGHIPSHRSMSTVSFTDEPGHHEFKPPVKYENTYQLTPNKKFPSSKIKTVIKDVIEGYLAEEKYEPELCRQMTKTLSEIIKARVKEMMIPRFKIICTVHIGELKNSGLWVGSRCLWDASCDTYSTFEYRNKTMFAIGTVFGVYYE</sequence>
<protein>
    <submittedName>
        <fullName evidence="2">Uncharacterized protein</fullName>
    </submittedName>
</protein>
<dbReference type="PANTHER" id="PTHR21255">
    <property type="entry name" value="T-COMPLEX-ASSOCIATED-TESTIS-EXPRESSED 1/ DYNEIN LIGHT CHAIN"/>
    <property type="match status" value="1"/>
</dbReference>
<dbReference type="PANTHER" id="PTHR21255:SF65">
    <property type="entry name" value="TCTEX1 DOMAIN-CONTAINING PROTEIN 2"/>
    <property type="match status" value="1"/>
</dbReference>
<keyword evidence="3" id="KW-1185">Reference proteome</keyword>